<evidence type="ECO:0000313" key="2">
    <source>
        <dbReference type="Proteomes" id="UP000199308"/>
    </source>
</evidence>
<protein>
    <submittedName>
        <fullName evidence="1">Uncharacterized protein</fullName>
    </submittedName>
</protein>
<gene>
    <name evidence="1" type="ORF">SAMN05660429_00974</name>
</gene>
<dbReference type="AlphaFoldDB" id="A0A1I0BKW9"/>
<dbReference type="STRING" id="349064.SAMN05660429_00974"/>
<accession>A0A1I0BKW9</accession>
<dbReference type="EMBL" id="FOHK01000004">
    <property type="protein sequence ID" value="SET07232.1"/>
    <property type="molecule type" value="Genomic_DNA"/>
</dbReference>
<name>A0A1I0BKW9_THASX</name>
<evidence type="ECO:0000313" key="1">
    <source>
        <dbReference type="EMBL" id="SET07232.1"/>
    </source>
</evidence>
<reference evidence="1 2" key="1">
    <citation type="submission" date="2016-10" db="EMBL/GenBank/DDBJ databases">
        <authorList>
            <person name="de Groot N.N."/>
        </authorList>
    </citation>
    <scope>NUCLEOTIDE SEQUENCE [LARGE SCALE GENOMIC DNA]</scope>
    <source>
        <strain evidence="1 2">DSM 19706</strain>
    </source>
</reference>
<keyword evidence="2" id="KW-1185">Reference proteome</keyword>
<dbReference type="Proteomes" id="UP000199308">
    <property type="component" value="Unassembled WGS sequence"/>
</dbReference>
<dbReference type="RefSeq" id="WP_093328150.1">
    <property type="nucleotide sequence ID" value="NZ_AP027363.1"/>
</dbReference>
<proteinExistence type="predicted"/>
<organism evidence="1 2">
    <name type="scientific">Thalassotalea agarivorans</name>
    <name type="common">Thalassomonas agarivorans</name>
    <dbReference type="NCBI Taxonomy" id="349064"/>
    <lineage>
        <taxon>Bacteria</taxon>
        <taxon>Pseudomonadati</taxon>
        <taxon>Pseudomonadota</taxon>
        <taxon>Gammaproteobacteria</taxon>
        <taxon>Alteromonadales</taxon>
        <taxon>Colwelliaceae</taxon>
        <taxon>Thalassotalea</taxon>
    </lineage>
</organism>
<sequence>MKYRFLCPQNKIHMSNTPQRAIASWYNNIELGQEYLLQEDYAQALYSIGSAFEISEVLCTCKQIDSDFPVKWLTQSAIILAQCFIHCGDDKQGQAILVFTKQKLEREQRFKNTVRQQIRLLEIANRLSMSEGVH</sequence>